<comment type="cofactor">
    <cofactor evidence="1">
        <name>pyridoxal 5'-phosphate</name>
        <dbReference type="ChEBI" id="CHEBI:597326"/>
    </cofactor>
</comment>
<accession>A0A6C0HWC7</accession>
<dbReference type="GO" id="GO:0033387">
    <property type="term" value="P:putrescine biosynthetic process from arginine, via ornithine"/>
    <property type="evidence" value="ECO:0007669"/>
    <property type="project" value="TreeGrafter"/>
</dbReference>
<proteinExistence type="inferred from homology"/>
<dbReference type="PANTHER" id="PTHR11482">
    <property type="entry name" value="ARGININE/DIAMINOPIMELATE/ORNITHINE DECARBOXYLASE"/>
    <property type="match status" value="1"/>
</dbReference>
<dbReference type="InterPro" id="IPR002433">
    <property type="entry name" value="Orn_de-COase"/>
</dbReference>
<evidence type="ECO:0000256" key="2">
    <source>
        <dbReference type="ARBA" id="ARBA00008872"/>
    </source>
</evidence>
<keyword evidence="4" id="KW-0456">Lyase</keyword>
<keyword evidence="3" id="KW-0663">Pyridoxal phosphate</keyword>
<reference evidence="6" key="1">
    <citation type="journal article" date="2020" name="Nature">
        <title>Giant virus diversity and host interactions through global metagenomics.</title>
        <authorList>
            <person name="Schulz F."/>
            <person name="Roux S."/>
            <person name="Paez-Espino D."/>
            <person name="Jungbluth S."/>
            <person name="Walsh D.A."/>
            <person name="Denef V.J."/>
            <person name="McMahon K.D."/>
            <person name="Konstantinidis K.T."/>
            <person name="Eloe-Fadrosh E.A."/>
            <person name="Kyrpides N.C."/>
            <person name="Woyke T."/>
        </authorList>
    </citation>
    <scope>NUCLEOTIDE SEQUENCE</scope>
    <source>
        <strain evidence="6">GVMAG-M-3300023184-177</strain>
    </source>
</reference>
<dbReference type="InterPro" id="IPR029066">
    <property type="entry name" value="PLP-binding_barrel"/>
</dbReference>
<dbReference type="GO" id="GO:0005737">
    <property type="term" value="C:cytoplasm"/>
    <property type="evidence" value="ECO:0007669"/>
    <property type="project" value="TreeGrafter"/>
</dbReference>
<evidence type="ECO:0000259" key="5">
    <source>
        <dbReference type="Pfam" id="PF02784"/>
    </source>
</evidence>
<dbReference type="InterPro" id="IPR009006">
    <property type="entry name" value="Ala_racemase/Decarboxylase_C"/>
</dbReference>
<dbReference type="AlphaFoldDB" id="A0A6C0HWC7"/>
<evidence type="ECO:0000256" key="4">
    <source>
        <dbReference type="ARBA" id="ARBA00023239"/>
    </source>
</evidence>
<dbReference type="Gene3D" id="2.40.37.10">
    <property type="entry name" value="Lyase, Ornithine Decarboxylase, Chain A, domain 1"/>
    <property type="match status" value="1"/>
</dbReference>
<dbReference type="PRINTS" id="PR01179">
    <property type="entry name" value="ODADCRBXLASE"/>
</dbReference>
<name>A0A6C0HWC7_9ZZZZ</name>
<dbReference type="Gene3D" id="3.20.20.10">
    <property type="entry name" value="Alanine racemase"/>
    <property type="match status" value="1"/>
</dbReference>
<feature type="domain" description="Orn/DAP/Arg decarboxylase 2 N-terminal" evidence="5">
    <location>
        <begin position="53"/>
        <end position="308"/>
    </location>
</feature>
<dbReference type="FunFam" id="3.20.20.10:FF:000005">
    <property type="entry name" value="Ornithine decarboxylase"/>
    <property type="match status" value="1"/>
</dbReference>
<dbReference type="Pfam" id="PF02784">
    <property type="entry name" value="Orn_Arg_deC_N"/>
    <property type="match status" value="1"/>
</dbReference>
<protein>
    <recommendedName>
        <fullName evidence="5">Orn/DAP/Arg decarboxylase 2 N-terminal domain-containing protein</fullName>
    </recommendedName>
</protein>
<dbReference type="InterPro" id="IPR022644">
    <property type="entry name" value="De-COase2_N"/>
</dbReference>
<dbReference type="PANTHER" id="PTHR11482:SF6">
    <property type="entry name" value="ORNITHINE DECARBOXYLASE 1-RELATED"/>
    <property type="match status" value="1"/>
</dbReference>
<comment type="similarity">
    <text evidence="2">Belongs to the Orn/Lys/Arg decarboxylase class-II family.</text>
</comment>
<dbReference type="InterPro" id="IPR000183">
    <property type="entry name" value="Orn/DAP/Arg_de-COase"/>
</dbReference>
<evidence type="ECO:0000256" key="1">
    <source>
        <dbReference type="ARBA" id="ARBA00001933"/>
    </source>
</evidence>
<evidence type="ECO:0000256" key="3">
    <source>
        <dbReference type="ARBA" id="ARBA00022898"/>
    </source>
</evidence>
<dbReference type="SUPFAM" id="SSF50621">
    <property type="entry name" value="Alanine racemase C-terminal domain-like"/>
    <property type="match status" value="1"/>
</dbReference>
<sequence length="431" mass="49693">MINVETEYSELSLFLKENKVHIPSKDKDLDIYEMIEQVFELNNPTTAFYIINLGDIIRQYKLWRELFPFIEPRYAVKCNPNRVICQLLSLLGVGFDVASKNEINLVKDIVNIEKVIYANPYKESSSIQYARSMDVDTSVFDSEDELYKMKIYHPKGKLLMRIKVDDRNSIMKFSEKFGVDEHEVDKLLKLAKNMDLNVVGVSFHVGSGCMDATQYYRAIELCKKIFNNAKEIGYNFNIVDIGGGFPGFQDEGSMKLLKCISEQVFNGFKDFFSSEFNIKTLYLDEDKFDQNENNPDLEIISEPGRFFVQSSHTLLVNVIGRKIKTARMEDGSEKRTYCYNMNDGIYGSFNCIYFDHQKPDVLPYNERNGERYTSVVYGPTCDSMDKICSDIKLPELAIGEWCFIKNFGAYTVAASTEFNGFTKTKAFYILN</sequence>
<dbReference type="GO" id="GO:0004586">
    <property type="term" value="F:ornithine decarboxylase activity"/>
    <property type="evidence" value="ECO:0007669"/>
    <property type="project" value="TreeGrafter"/>
</dbReference>
<dbReference type="SUPFAM" id="SSF51419">
    <property type="entry name" value="PLP-binding barrel"/>
    <property type="match status" value="1"/>
</dbReference>
<evidence type="ECO:0000313" key="6">
    <source>
        <dbReference type="EMBL" id="QHT84446.1"/>
    </source>
</evidence>
<dbReference type="CDD" id="cd00622">
    <property type="entry name" value="PLPDE_III_ODC"/>
    <property type="match status" value="1"/>
</dbReference>
<dbReference type="EMBL" id="MN740018">
    <property type="protein sequence ID" value="QHT84446.1"/>
    <property type="molecule type" value="Genomic_DNA"/>
</dbReference>
<organism evidence="6">
    <name type="scientific">viral metagenome</name>
    <dbReference type="NCBI Taxonomy" id="1070528"/>
    <lineage>
        <taxon>unclassified sequences</taxon>
        <taxon>metagenomes</taxon>
        <taxon>organismal metagenomes</taxon>
    </lineage>
</organism>
<dbReference type="PRINTS" id="PR01182">
    <property type="entry name" value="ORNDCRBXLASE"/>
</dbReference>